<proteinExistence type="inferred from homology"/>
<dbReference type="Gene3D" id="3.40.50.1440">
    <property type="entry name" value="Tubulin/FtsZ, GTPase domain"/>
    <property type="match status" value="1"/>
</dbReference>
<evidence type="ECO:0000313" key="10">
    <source>
        <dbReference type="EMBL" id="ODV90587.1"/>
    </source>
</evidence>
<dbReference type="AlphaFoldDB" id="A0A1E4TFV4"/>
<evidence type="ECO:0000256" key="7">
    <source>
        <dbReference type="SAM" id="MobiDB-lite"/>
    </source>
</evidence>
<dbReference type="Pfam" id="PF14881">
    <property type="entry name" value="Tubulin_3"/>
    <property type="match status" value="1"/>
</dbReference>
<feature type="region of interest" description="Disordered" evidence="7">
    <location>
        <begin position="358"/>
        <end position="384"/>
    </location>
</feature>
<evidence type="ECO:0000256" key="4">
    <source>
        <dbReference type="ARBA" id="ARBA00014097"/>
    </source>
</evidence>
<dbReference type="PANTHER" id="PTHR13391">
    <property type="entry name" value="MITOCHONDRIAL DISTRIBUTION REGULATOR MISATO"/>
    <property type="match status" value="1"/>
</dbReference>
<organism evidence="10 11">
    <name type="scientific">Tortispora caseinolytica NRRL Y-17796</name>
    <dbReference type="NCBI Taxonomy" id="767744"/>
    <lineage>
        <taxon>Eukaryota</taxon>
        <taxon>Fungi</taxon>
        <taxon>Dikarya</taxon>
        <taxon>Ascomycota</taxon>
        <taxon>Saccharomycotina</taxon>
        <taxon>Trigonopsidomycetes</taxon>
        <taxon>Trigonopsidales</taxon>
        <taxon>Trigonopsidaceae</taxon>
        <taxon>Tortispora</taxon>
    </lineage>
</organism>
<evidence type="ECO:0000259" key="8">
    <source>
        <dbReference type="Pfam" id="PF10644"/>
    </source>
</evidence>
<feature type="domain" description="Misato Segment II tubulin-like" evidence="8">
    <location>
        <begin position="2"/>
        <end position="111"/>
    </location>
</feature>
<dbReference type="GO" id="GO:0005739">
    <property type="term" value="C:mitochondrion"/>
    <property type="evidence" value="ECO:0007669"/>
    <property type="project" value="UniProtKB-SubCell"/>
</dbReference>
<dbReference type="PANTHER" id="PTHR13391:SF0">
    <property type="entry name" value="PROTEIN MISATO HOMOLOG 1"/>
    <property type="match status" value="1"/>
</dbReference>
<evidence type="ECO:0000256" key="6">
    <source>
        <dbReference type="ARBA" id="ARBA00023128"/>
    </source>
</evidence>
<reference evidence="11" key="1">
    <citation type="submission" date="2016-02" db="EMBL/GenBank/DDBJ databases">
        <title>Comparative genomics of biotechnologically important yeasts.</title>
        <authorList>
            <consortium name="DOE Joint Genome Institute"/>
            <person name="Riley R."/>
            <person name="Haridas S."/>
            <person name="Wolfe K.H."/>
            <person name="Lopes M.R."/>
            <person name="Hittinger C.T."/>
            <person name="Goker M."/>
            <person name="Salamov A."/>
            <person name="Wisecaver J."/>
            <person name="Long T.M."/>
            <person name="Aerts A.L."/>
            <person name="Barry K."/>
            <person name="Choi C."/>
            <person name="Clum A."/>
            <person name="Coughlan A.Y."/>
            <person name="Deshpande S."/>
            <person name="Douglass A.P."/>
            <person name="Hanson S.J."/>
            <person name="Klenk H.-P."/>
            <person name="Labutti K."/>
            <person name="Lapidus A."/>
            <person name="Lindquist E."/>
            <person name="Lipzen A."/>
            <person name="Meier-Kolthoff J.P."/>
            <person name="Ohm R.A."/>
            <person name="Otillar R.P."/>
            <person name="Pangilinan J."/>
            <person name="Peng Y."/>
            <person name="Rokas A."/>
            <person name="Rosa C.A."/>
            <person name="Scheuner C."/>
            <person name="Sibirny A.A."/>
            <person name="Slot J.C."/>
            <person name="Stielow J.B."/>
            <person name="Sun H."/>
            <person name="Kurtzman C.P."/>
            <person name="Blackwell M."/>
            <person name="Jeffries T.W."/>
            <person name="Grigoriev I.V."/>
        </authorList>
    </citation>
    <scope>NUCLEOTIDE SEQUENCE [LARGE SCALE GENOMIC DNA]</scope>
    <source>
        <strain evidence="11">NRRL Y-17796</strain>
    </source>
</reference>
<keyword evidence="6" id="KW-0496">Mitochondrion</keyword>
<dbReference type="GO" id="GO:0007005">
    <property type="term" value="P:mitochondrion organization"/>
    <property type="evidence" value="ECO:0007669"/>
    <property type="project" value="InterPro"/>
</dbReference>
<evidence type="ECO:0000313" key="11">
    <source>
        <dbReference type="Proteomes" id="UP000095023"/>
    </source>
</evidence>
<protein>
    <recommendedName>
        <fullName evidence="4">Protein DML1</fullName>
    </recommendedName>
    <alternativeName>
        <fullName evidence="5">Protein dml1</fullName>
    </alternativeName>
</protein>
<evidence type="ECO:0000256" key="5">
    <source>
        <dbReference type="ARBA" id="ARBA00022030"/>
    </source>
</evidence>
<evidence type="ECO:0000256" key="2">
    <source>
        <dbReference type="ARBA" id="ARBA00004173"/>
    </source>
</evidence>
<dbReference type="InterPro" id="IPR019605">
    <property type="entry name" value="Misato_II_tubulin-like"/>
</dbReference>
<dbReference type="EMBL" id="KV453842">
    <property type="protein sequence ID" value="ODV90587.1"/>
    <property type="molecule type" value="Genomic_DNA"/>
</dbReference>
<dbReference type="InterPro" id="IPR036525">
    <property type="entry name" value="Tubulin/FtsZ_GTPase_sf"/>
</dbReference>
<dbReference type="SUPFAM" id="SSF52490">
    <property type="entry name" value="Tubulin nucleotide-binding domain-like"/>
    <property type="match status" value="1"/>
</dbReference>
<feature type="domain" description="DML1/Misato tubulin" evidence="9">
    <location>
        <begin position="119"/>
        <end position="319"/>
    </location>
</feature>
<dbReference type="Pfam" id="PF10644">
    <property type="entry name" value="Misat_Tub_SegII"/>
    <property type="match status" value="1"/>
</dbReference>
<dbReference type="Proteomes" id="UP000095023">
    <property type="component" value="Unassembled WGS sequence"/>
</dbReference>
<dbReference type="InterPro" id="IPR049942">
    <property type="entry name" value="DML1/Misato"/>
</dbReference>
<comment type="similarity">
    <text evidence="3">Belongs to the misato family.</text>
</comment>
<dbReference type="InterPro" id="IPR029209">
    <property type="entry name" value="DML1/Misato_tubulin"/>
</dbReference>
<evidence type="ECO:0000256" key="1">
    <source>
        <dbReference type="ARBA" id="ARBA00003757"/>
    </source>
</evidence>
<accession>A0A1E4TFV4</accession>
<sequence>MHEIIHLSFSAHANHATSHFYNAQESYFSYTSKSHIDPYVSFRQGKAADQKTDTFTPRAILWDMKNGRGGLPKAADLYAEQYSQDHNVWQGDAQVIAQPKMPVSPYRAALDAGTESADQLSIGNTKYWTDYSRVFWHPRSLFELENWYIDPIKYPNGRHRGYTESTSAPSFAAYEFGAAEYDAASKADPALEDTFRKYLEECELVAGVTTITETDTAWGAFSSLAIAEIRDNYLPKTPLCTFGIESPYAAKLTRQSLHTRTKSLIDLFSLSTIYIPLTIPSKQAVDAALNTHSYCADSWWHSGALFSTVFETATISARLRDSNKYVSLHDLADQLNTGSKRSVCGSLSASFGHTSALSLGQSSNDRKNMIPQKQSRRRNHSTHELSSMNIDRYSDGVPVDEEALHVQARFSDVSSLPDFMHIETMKLALAATTDTAYLLNDLLQILPMLQWHDHDERSELATKIADMRDEYDYEMTDSDYDSEP</sequence>
<gene>
    <name evidence="10" type="ORF">CANCADRAFT_2317</name>
</gene>
<comment type="subcellular location">
    <subcellularLocation>
        <location evidence="2">Mitochondrion</location>
    </subcellularLocation>
</comment>
<comment type="function">
    <text evidence="1">Involved in the partitioning of the mitochondrial organelle and mitochondrial DNA (mtDNA) inheritance.</text>
</comment>
<evidence type="ECO:0000256" key="3">
    <source>
        <dbReference type="ARBA" id="ARBA00008507"/>
    </source>
</evidence>
<name>A0A1E4TFV4_9ASCO</name>
<dbReference type="OrthoDB" id="271881at2759"/>
<evidence type="ECO:0000259" key="9">
    <source>
        <dbReference type="Pfam" id="PF14881"/>
    </source>
</evidence>
<keyword evidence="11" id="KW-1185">Reference proteome</keyword>